<evidence type="ECO:0008006" key="3">
    <source>
        <dbReference type="Google" id="ProtNLM"/>
    </source>
</evidence>
<organism evidence="1 2">
    <name type="scientific">Meganyctiphanes norvegica</name>
    <name type="common">Northern krill</name>
    <name type="synonym">Thysanopoda norvegica</name>
    <dbReference type="NCBI Taxonomy" id="48144"/>
    <lineage>
        <taxon>Eukaryota</taxon>
        <taxon>Metazoa</taxon>
        <taxon>Ecdysozoa</taxon>
        <taxon>Arthropoda</taxon>
        <taxon>Crustacea</taxon>
        <taxon>Multicrustacea</taxon>
        <taxon>Malacostraca</taxon>
        <taxon>Eumalacostraca</taxon>
        <taxon>Eucarida</taxon>
        <taxon>Euphausiacea</taxon>
        <taxon>Euphausiidae</taxon>
        <taxon>Meganyctiphanes</taxon>
    </lineage>
</organism>
<proteinExistence type="predicted"/>
<gene>
    <name evidence="1" type="ORF">MNOR_LOCUS5582</name>
</gene>
<dbReference type="Proteomes" id="UP001497623">
    <property type="component" value="Unassembled WGS sequence"/>
</dbReference>
<evidence type="ECO:0000313" key="2">
    <source>
        <dbReference type="Proteomes" id="UP001497623"/>
    </source>
</evidence>
<evidence type="ECO:0000313" key="1">
    <source>
        <dbReference type="EMBL" id="CAL4066335.1"/>
    </source>
</evidence>
<comment type="caution">
    <text evidence="1">The sequence shown here is derived from an EMBL/GenBank/DDBJ whole genome shotgun (WGS) entry which is preliminary data.</text>
</comment>
<protein>
    <recommendedName>
        <fullName evidence="3">C-type lectin domain-containing protein</fullName>
    </recommendedName>
</protein>
<reference evidence="1 2" key="1">
    <citation type="submission" date="2024-05" db="EMBL/GenBank/DDBJ databases">
        <authorList>
            <person name="Wallberg A."/>
        </authorList>
    </citation>
    <scope>NUCLEOTIDE SEQUENCE [LARGE SCALE GENOMIC DNA]</scope>
</reference>
<dbReference type="SUPFAM" id="SSF56436">
    <property type="entry name" value="C-type lectin-like"/>
    <property type="match status" value="1"/>
</dbReference>
<sequence length="118" mass="13090">FTAGRNFEEADANCKGEGLQFAKPKNPVALRKYLLENYGDAYYFVGARGDPTGYKWLRDGIYLMPSSPLWHTGASSTSSYCLVVCATDGYIKQDPVSPYGSLPCTSRSYPHICELIME</sequence>
<name>A0AAV2PXN9_MEGNR</name>
<dbReference type="EMBL" id="CAXKWB010002173">
    <property type="protein sequence ID" value="CAL4066335.1"/>
    <property type="molecule type" value="Genomic_DNA"/>
</dbReference>
<dbReference type="InterPro" id="IPR016187">
    <property type="entry name" value="CTDL_fold"/>
</dbReference>
<keyword evidence="2" id="KW-1185">Reference proteome</keyword>
<feature type="non-terminal residue" evidence="1">
    <location>
        <position position="1"/>
    </location>
</feature>
<dbReference type="AlphaFoldDB" id="A0AAV2PXN9"/>
<accession>A0AAV2PXN9</accession>